<protein>
    <recommendedName>
        <fullName evidence="1">EF-hand domain-containing protein</fullName>
    </recommendedName>
</protein>
<sequence>MAADVALNIENNIRTTAETKRIRPCEFFQDYDRLRSGYVTETQFFRVLWENLGIKLTSQQQQILAAKYRPKKDGEVNYKLFCDVISQPFDPNNLQMDPDTQKIETTEFLGTMRSLMPLSSEKEARIEELLRSLQRFYKYRGLNLRTACEDFDRHHIGVIQESQFYRSFPHPPEVSEEDMALLVEKYRDPDRPGLLNYLNLHHDMVALGEQMARQDVILPQKTEITDYLIPTRGADVTLQQIFDRIRVAVYKNRVRTIEFFKDYDKLRSGIITENQFICGLSLAIGKEAQLSRQEIQKITEFYRTPDGRVQYKEFSDMMENAFNVPDLEKKPTQEVVRPPVGALARNLSQLSEEKEARVRYVLEHLIDEVRKRQLMMYQYFKDYDRSKGYSRIITPTQFGRILHFLSLNVAPEDFKLLCEKFRDEATGDINYPAFVQTVDKEFVNYTQAKPGDTDEQLRTKPGKEEKPIDISDVSIEDLMARIRHHVLVNRYRVREYFQDFDPLRSGMITKSQFQRGLSDLGLSALGHHNLTPAQFEALYQVYKSTQMPDKVLWTQFMDDIESVFTQLDLEKKPTQRVPPLEIFRVPKPGTVDWSFASEEHRAFFNQIMDRLRARVNQRRVLVKPVFQDFDKHNNGHVTRSQFRQGLTMLELHCSEDEMQALEARFCNDVGFDYLGFLQELQPVEPPKMMYYERLEELRKTNNKIKFERVDMAKDLESILIKIKTKVFKERIRILEWLRDYDKLRSGRIKKSNFRRALDLCKFELAEAELAILEDHYQSAGFPDYVDYTKLVDDIESIFTTKDLEKAPLLEPPVFHPPEPEAVKTLDPEKEAILQKSIGRIAEQVRKNRIQLFPLFEDYDRVNNGTVSRSQFRRVLNELDLACLVPTEQEWVCLWEKFDVKIGGKDDVSYIAFCDMIYDLARFEWRKP</sequence>
<gene>
    <name evidence="2" type="ORF">LSH36_6g02048</name>
</gene>
<organism evidence="2 3">
    <name type="scientific">Paralvinella palmiformis</name>
    <dbReference type="NCBI Taxonomy" id="53620"/>
    <lineage>
        <taxon>Eukaryota</taxon>
        <taxon>Metazoa</taxon>
        <taxon>Spiralia</taxon>
        <taxon>Lophotrochozoa</taxon>
        <taxon>Annelida</taxon>
        <taxon>Polychaeta</taxon>
        <taxon>Sedentaria</taxon>
        <taxon>Canalipalpata</taxon>
        <taxon>Terebellida</taxon>
        <taxon>Terebelliformia</taxon>
        <taxon>Alvinellidae</taxon>
        <taxon>Paralvinella</taxon>
    </lineage>
</organism>
<dbReference type="InterPro" id="IPR052603">
    <property type="entry name" value="EFCB6"/>
</dbReference>
<dbReference type="GO" id="GO:0005509">
    <property type="term" value="F:calcium ion binding"/>
    <property type="evidence" value="ECO:0007669"/>
    <property type="project" value="InterPro"/>
</dbReference>
<feature type="domain" description="EF-hand" evidence="1">
    <location>
        <begin position="625"/>
        <end position="652"/>
    </location>
</feature>
<evidence type="ECO:0000259" key="1">
    <source>
        <dbReference type="PROSITE" id="PS50222"/>
    </source>
</evidence>
<dbReference type="Proteomes" id="UP001208570">
    <property type="component" value="Unassembled WGS sequence"/>
</dbReference>
<dbReference type="InterPro" id="IPR011992">
    <property type="entry name" value="EF-hand-dom_pair"/>
</dbReference>
<dbReference type="SMART" id="SM00054">
    <property type="entry name" value="EFh"/>
    <property type="match status" value="5"/>
</dbReference>
<dbReference type="Gene3D" id="1.10.238.10">
    <property type="entry name" value="EF-hand"/>
    <property type="match status" value="6"/>
</dbReference>
<dbReference type="AlphaFoldDB" id="A0AAD9NJV9"/>
<name>A0AAD9NJV9_9ANNE</name>
<dbReference type="PANTHER" id="PTHR20875">
    <property type="entry name" value="EF-HAND CALCIUM-BINDING DOMAIN-CONTAINING PROTEIN 6-RELATED"/>
    <property type="match status" value="1"/>
</dbReference>
<evidence type="ECO:0000313" key="3">
    <source>
        <dbReference type="Proteomes" id="UP001208570"/>
    </source>
</evidence>
<keyword evidence="3" id="KW-1185">Reference proteome</keyword>
<evidence type="ECO:0000313" key="2">
    <source>
        <dbReference type="EMBL" id="KAK2169854.1"/>
    </source>
</evidence>
<reference evidence="2" key="1">
    <citation type="journal article" date="2023" name="Mol. Biol. Evol.">
        <title>Third-Generation Sequencing Reveals the Adaptive Role of the Epigenome in Three Deep-Sea Polychaetes.</title>
        <authorList>
            <person name="Perez M."/>
            <person name="Aroh O."/>
            <person name="Sun Y."/>
            <person name="Lan Y."/>
            <person name="Juniper S.K."/>
            <person name="Young C.R."/>
            <person name="Angers B."/>
            <person name="Qian P.Y."/>
        </authorList>
    </citation>
    <scope>NUCLEOTIDE SEQUENCE</scope>
    <source>
        <strain evidence="2">P08H-3</strain>
    </source>
</reference>
<dbReference type="InterPro" id="IPR002048">
    <property type="entry name" value="EF_hand_dom"/>
</dbReference>
<comment type="caution">
    <text evidence="2">The sequence shown here is derived from an EMBL/GenBank/DDBJ whole genome shotgun (WGS) entry which is preliminary data.</text>
</comment>
<dbReference type="EMBL" id="JAODUP010000006">
    <property type="protein sequence ID" value="KAK2169854.1"/>
    <property type="molecule type" value="Genomic_DNA"/>
</dbReference>
<dbReference type="PROSITE" id="PS50222">
    <property type="entry name" value="EF_HAND_2"/>
    <property type="match status" value="1"/>
</dbReference>
<proteinExistence type="predicted"/>
<dbReference type="PANTHER" id="PTHR20875:SF0">
    <property type="entry name" value="GH12158P"/>
    <property type="match status" value="1"/>
</dbReference>
<accession>A0AAD9NJV9</accession>
<dbReference type="SUPFAM" id="SSF47473">
    <property type="entry name" value="EF-hand"/>
    <property type="match status" value="4"/>
</dbReference>